<feature type="region of interest" description="Disordered" evidence="1">
    <location>
        <begin position="1"/>
        <end position="68"/>
    </location>
</feature>
<comment type="caution">
    <text evidence="2">The sequence shown here is derived from an EMBL/GenBank/DDBJ whole genome shotgun (WGS) entry which is preliminary data.</text>
</comment>
<organism evidence="2 3">
    <name type="scientific">Didymosphaeria variabile</name>
    <dbReference type="NCBI Taxonomy" id="1932322"/>
    <lineage>
        <taxon>Eukaryota</taxon>
        <taxon>Fungi</taxon>
        <taxon>Dikarya</taxon>
        <taxon>Ascomycota</taxon>
        <taxon>Pezizomycotina</taxon>
        <taxon>Dothideomycetes</taxon>
        <taxon>Pleosporomycetidae</taxon>
        <taxon>Pleosporales</taxon>
        <taxon>Massarineae</taxon>
        <taxon>Didymosphaeriaceae</taxon>
        <taxon>Didymosphaeria</taxon>
    </lineage>
</organism>
<keyword evidence="3" id="KW-1185">Reference proteome</keyword>
<feature type="region of interest" description="Disordered" evidence="1">
    <location>
        <begin position="183"/>
        <end position="208"/>
    </location>
</feature>
<accession>A0A9W8XM74</accession>
<dbReference type="AlphaFoldDB" id="A0A9W8XM74"/>
<evidence type="ECO:0000256" key="1">
    <source>
        <dbReference type="SAM" id="MobiDB-lite"/>
    </source>
</evidence>
<dbReference type="RefSeq" id="XP_056070816.1">
    <property type="nucleotide sequence ID" value="XM_056216569.1"/>
</dbReference>
<dbReference type="GeneID" id="80911338"/>
<dbReference type="EMBL" id="JAPEUX010000005">
    <property type="protein sequence ID" value="KAJ4352460.1"/>
    <property type="molecule type" value="Genomic_DNA"/>
</dbReference>
<sequence>MSSERTFSASRSLGRSSIPLPIATQSTPPEQPSLDPGLNTSNQPRNATGNSKFLYTDGDVQEHPPEGNSAPIIVFPGDDATNIAVKAYLLDMLTKTGWGIAVESGKEIRATINSFVGNGWALRKRYAENRLKDICPLYMTVVEDGFANQFEVNATVRSNISKCVMREMERYFVMEYKAQHRKQYGSDGDETLTNASPEGTCTKKPRDAIPVENELVGDADDLWYSASTATSEEGKEGKAPEQVKVKELSPDANEGVDATLHAIPSRMEAHDNTAGATEVNACSTPATPDGNKVAEDASASKSTDKAIKPSQTQRPMTAEFAHWIRTLPSKTPVKPMITLPPSPKNVYKGTPEDPNAITPALPVFGPIEWGNSSTINDIPVGSKTRKIAEQEVEEARARTEEATASRQHVALTKGKERARRWLRRVWEGIKLRQHGRPNIR</sequence>
<name>A0A9W8XM74_9PLEO</name>
<evidence type="ECO:0000313" key="3">
    <source>
        <dbReference type="Proteomes" id="UP001140513"/>
    </source>
</evidence>
<protein>
    <submittedName>
        <fullName evidence="2">Uncharacterized protein</fullName>
    </submittedName>
</protein>
<evidence type="ECO:0000313" key="2">
    <source>
        <dbReference type="EMBL" id="KAJ4352460.1"/>
    </source>
</evidence>
<dbReference type="Proteomes" id="UP001140513">
    <property type="component" value="Unassembled WGS sequence"/>
</dbReference>
<gene>
    <name evidence="2" type="ORF">N0V89_007808</name>
</gene>
<proteinExistence type="predicted"/>
<feature type="compositionally biased region" description="Polar residues" evidence="1">
    <location>
        <begin position="38"/>
        <end position="53"/>
    </location>
</feature>
<feature type="region of interest" description="Disordered" evidence="1">
    <location>
        <begin position="279"/>
        <end position="314"/>
    </location>
</feature>
<reference evidence="2" key="1">
    <citation type="submission" date="2022-10" db="EMBL/GenBank/DDBJ databases">
        <title>Tapping the CABI collections for fungal endophytes: first genome assemblies for Collariella, Neodidymelliopsis, Ascochyta clinopodiicola, Didymella pomorum, Didymosphaeria variabile, Neocosmospora piperis and Neocucurbitaria cava.</title>
        <authorList>
            <person name="Hill R."/>
        </authorList>
    </citation>
    <scope>NUCLEOTIDE SEQUENCE</scope>
    <source>
        <strain evidence="2">IMI 356815</strain>
    </source>
</reference>
<feature type="compositionally biased region" description="Polar residues" evidence="1">
    <location>
        <begin position="1"/>
        <end position="15"/>
    </location>
</feature>